<proteinExistence type="predicted"/>
<gene>
    <name evidence="3" type="ORF">PV05_03052</name>
</gene>
<dbReference type="STRING" id="348802.A0A0D2D8E8"/>
<evidence type="ECO:0000259" key="2">
    <source>
        <dbReference type="Pfam" id="PF12898"/>
    </source>
</evidence>
<reference evidence="3 4" key="1">
    <citation type="submission" date="2015-01" db="EMBL/GenBank/DDBJ databases">
        <title>The Genome Sequence of Exophiala xenobiotica CBS118157.</title>
        <authorList>
            <consortium name="The Broad Institute Genomics Platform"/>
            <person name="Cuomo C."/>
            <person name="de Hoog S."/>
            <person name="Gorbushina A."/>
            <person name="Stielow B."/>
            <person name="Teixiera M."/>
            <person name="Abouelleil A."/>
            <person name="Chapman S.B."/>
            <person name="Priest M."/>
            <person name="Young S.K."/>
            <person name="Wortman J."/>
            <person name="Nusbaum C."/>
            <person name="Birren B."/>
        </authorList>
    </citation>
    <scope>NUCLEOTIDE SEQUENCE [LARGE SCALE GENOMIC DNA]</scope>
    <source>
        <strain evidence="3 4">CBS 118157</strain>
    </source>
</reference>
<dbReference type="OrthoDB" id="3514033at2759"/>
<organism evidence="3 4">
    <name type="scientific">Exophiala xenobiotica</name>
    <dbReference type="NCBI Taxonomy" id="348802"/>
    <lineage>
        <taxon>Eukaryota</taxon>
        <taxon>Fungi</taxon>
        <taxon>Dikarya</taxon>
        <taxon>Ascomycota</taxon>
        <taxon>Pezizomycotina</taxon>
        <taxon>Eurotiomycetes</taxon>
        <taxon>Chaetothyriomycetidae</taxon>
        <taxon>Chaetothyriales</taxon>
        <taxon>Herpotrichiellaceae</taxon>
        <taxon>Exophiala</taxon>
    </lineage>
</organism>
<feature type="region of interest" description="Disordered" evidence="1">
    <location>
        <begin position="258"/>
        <end position="284"/>
    </location>
</feature>
<dbReference type="InterPro" id="IPR024630">
    <property type="entry name" value="Stc1"/>
</dbReference>
<name>A0A0D2D8E8_9EURO</name>
<keyword evidence="4" id="KW-1185">Reference proteome</keyword>
<sequence>MASTMSASTMVSGTRYGVTDYGADRYANVDVGISIECANCSRKLFRSRYSNNQIQKFQEKVYHARRGGEAAELPRCRDCTADNRVELKCTGCMFTKGIDCFAKAQRKDPDNAKCFPCQQEIQDRLPDLKESVEEEQIREDYRAGRLGPFPGMSSVGSALPSIDGSITDSRNKSHVQSVTSDGRVRIVQDGESAWGDNRSTARSTSPTMSTVSGYKAHPVSDLSAPRVASAYSTGTNRRGFHKTAAYKASTQERVFSQIQREDVHKNQTQVSNRDISDDEEEWEL</sequence>
<dbReference type="AlphaFoldDB" id="A0A0D2D8E8"/>
<evidence type="ECO:0000313" key="3">
    <source>
        <dbReference type="EMBL" id="KIW58542.1"/>
    </source>
</evidence>
<dbReference type="Proteomes" id="UP000054342">
    <property type="component" value="Unassembled WGS sequence"/>
</dbReference>
<accession>A0A0D2D8E8</accession>
<protein>
    <recommendedName>
        <fullName evidence="2">Stc1 domain-containing protein</fullName>
    </recommendedName>
</protein>
<feature type="compositionally biased region" description="Polar residues" evidence="1">
    <location>
        <begin position="197"/>
        <end position="212"/>
    </location>
</feature>
<feature type="region of interest" description="Disordered" evidence="1">
    <location>
        <begin position="194"/>
        <end position="216"/>
    </location>
</feature>
<dbReference type="RefSeq" id="XP_013319127.1">
    <property type="nucleotide sequence ID" value="XM_013463673.1"/>
</dbReference>
<dbReference type="EMBL" id="KN847318">
    <property type="protein sequence ID" value="KIW58542.1"/>
    <property type="molecule type" value="Genomic_DNA"/>
</dbReference>
<evidence type="ECO:0000256" key="1">
    <source>
        <dbReference type="SAM" id="MobiDB-lite"/>
    </source>
</evidence>
<dbReference type="Pfam" id="PF12898">
    <property type="entry name" value="Stc1"/>
    <property type="match status" value="1"/>
</dbReference>
<evidence type="ECO:0000313" key="4">
    <source>
        <dbReference type="Proteomes" id="UP000054342"/>
    </source>
</evidence>
<feature type="domain" description="Stc1" evidence="2">
    <location>
        <begin position="37"/>
        <end position="119"/>
    </location>
</feature>
<dbReference type="GeneID" id="25324960"/>